<accession>A0AA49GRG6</accession>
<dbReference type="PANTHER" id="PTHR43280:SF28">
    <property type="entry name" value="HTH-TYPE TRANSCRIPTIONAL ACTIVATOR RHAS"/>
    <property type="match status" value="1"/>
</dbReference>
<evidence type="ECO:0000256" key="1">
    <source>
        <dbReference type="ARBA" id="ARBA00023015"/>
    </source>
</evidence>
<dbReference type="EMBL" id="CP120682">
    <property type="protein sequence ID" value="WKN38616.1"/>
    <property type="molecule type" value="Genomic_DNA"/>
</dbReference>
<evidence type="ECO:0000313" key="5">
    <source>
        <dbReference type="EMBL" id="WKN38616.1"/>
    </source>
</evidence>
<reference evidence="5" key="2">
    <citation type="journal article" date="2024" name="Antonie Van Leeuwenhoek">
        <title>Roseihalotalea indica gen. nov., sp. nov., a halophilic Bacteroidetes from mesopelagic Southwest Indian Ocean with higher carbohydrate metabolic potential.</title>
        <authorList>
            <person name="Chen B."/>
            <person name="Zhang M."/>
            <person name="Lin D."/>
            <person name="Ye J."/>
            <person name="Tang K."/>
        </authorList>
    </citation>
    <scope>NUCLEOTIDE SEQUENCE</scope>
    <source>
        <strain evidence="5">TK19036</strain>
    </source>
</reference>
<keyword evidence="2" id="KW-0238">DNA-binding</keyword>
<gene>
    <name evidence="5" type="ORF">K4G66_07860</name>
</gene>
<dbReference type="InterPro" id="IPR009057">
    <property type="entry name" value="Homeodomain-like_sf"/>
</dbReference>
<protein>
    <submittedName>
        <fullName evidence="5">Helix-turn-helix transcriptional regulator</fullName>
    </submittedName>
</protein>
<keyword evidence="3" id="KW-0804">Transcription</keyword>
<keyword evidence="1" id="KW-0805">Transcription regulation</keyword>
<dbReference type="AlphaFoldDB" id="A0AA49GRG6"/>
<dbReference type="Pfam" id="PF12833">
    <property type="entry name" value="HTH_18"/>
    <property type="match status" value="1"/>
</dbReference>
<dbReference type="GO" id="GO:0003700">
    <property type="term" value="F:DNA-binding transcription factor activity"/>
    <property type="evidence" value="ECO:0007669"/>
    <property type="project" value="InterPro"/>
</dbReference>
<dbReference type="GO" id="GO:0043565">
    <property type="term" value="F:sequence-specific DNA binding"/>
    <property type="evidence" value="ECO:0007669"/>
    <property type="project" value="InterPro"/>
</dbReference>
<name>A0AA49GRG6_9BACT</name>
<organism evidence="5">
    <name type="scientific">Roseihalotalea indica</name>
    <dbReference type="NCBI Taxonomy" id="2867963"/>
    <lineage>
        <taxon>Bacteria</taxon>
        <taxon>Pseudomonadati</taxon>
        <taxon>Bacteroidota</taxon>
        <taxon>Cytophagia</taxon>
        <taxon>Cytophagales</taxon>
        <taxon>Catalimonadaceae</taxon>
        <taxon>Roseihalotalea</taxon>
    </lineage>
</organism>
<dbReference type="SMART" id="SM00342">
    <property type="entry name" value="HTH_ARAC"/>
    <property type="match status" value="1"/>
</dbReference>
<sequence length="192" mass="21734">MKDPVTIYVKGMVCDRCKKVLNQAFEEIGLEVKEMRLGAVTLAGTGRLPSMEPIRTIIRENGFELLPGQDAEVVSAIKREVDGLFSQREEQDLRIKFSTLLSEKFPMSYERLSAIFSAAEGITLEKYLINQRLEKVKELLVYTDYTLTKIANLTGFGGIQHLSNQFKELTGLSPSHFREVKASKKQLSDRTE</sequence>
<proteinExistence type="predicted"/>
<dbReference type="InterPro" id="IPR018060">
    <property type="entry name" value="HTH_AraC"/>
</dbReference>
<evidence type="ECO:0000256" key="2">
    <source>
        <dbReference type="ARBA" id="ARBA00023125"/>
    </source>
</evidence>
<dbReference type="PANTHER" id="PTHR43280">
    <property type="entry name" value="ARAC-FAMILY TRANSCRIPTIONAL REGULATOR"/>
    <property type="match status" value="1"/>
</dbReference>
<evidence type="ECO:0000259" key="4">
    <source>
        <dbReference type="PROSITE" id="PS01124"/>
    </source>
</evidence>
<dbReference type="InterPro" id="IPR018062">
    <property type="entry name" value="HTH_AraC-typ_CS"/>
</dbReference>
<reference evidence="5" key="1">
    <citation type="journal article" date="2023" name="Comput. Struct. Biotechnol. J.">
        <title>Discovery of a novel marine Bacteroidetes with a rich repertoire of carbohydrate-active enzymes.</title>
        <authorList>
            <person name="Chen B."/>
            <person name="Liu G."/>
            <person name="Chen Q."/>
            <person name="Wang H."/>
            <person name="Liu L."/>
            <person name="Tang K."/>
        </authorList>
    </citation>
    <scope>NUCLEOTIDE SEQUENCE</scope>
    <source>
        <strain evidence="5">TK19036</strain>
    </source>
</reference>
<dbReference type="PROSITE" id="PS01124">
    <property type="entry name" value="HTH_ARAC_FAMILY_2"/>
    <property type="match status" value="1"/>
</dbReference>
<dbReference type="SUPFAM" id="SSF46689">
    <property type="entry name" value="Homeodomain-like"/>
    <property type="match status" value="1"/>
</dbReference>
<feature type="domain" description="HTH araC/xylS-type" evidence="4">
    <location>
        <begin position="101"/>
        <end position="180"/>
    </location>
</feature>
<dbReference type="PROSITE" id="PS00041">
    <property type="entry name" value="HTH_ARAC_FAMILY_1"/>
    <property type="match status" value="1"/>
</dbReference>
<evidence type="ECO:0000256" key="3">
    <source>
        <dbReference type="ARBA" id="ARBA00023163"/>
    </source>
</evidence>
<dbReference type="Gene3D" id="1.10.10.60">
    <property type="entry name" value="Homeodomain-like"/>
    <property type="match status" value="1"/>
</dbReference>